<evidence type="ECO:0000313" key="1">
    <source>
        <dbReference type="EMBL" id="MBB3040998.1"/>
    </source>
</evidence>
<gene>
    <name evidence="1" type="ORF">FHU40_000799</name>
</gene>
<keyword evidence="2" id="KW-1185">Reference proteome</keyword>
<dbReference type="Proteomes" id="UP000589626">
    <property type="component" value="Unassembled WGS sequence"/>
</dbReference>
<proteinExistence type="predicted"/>
<dbReference type="EMBL" id="JACHWR010000001">
    <property type="protein sequence ID" value="MBB3040998.1"/>
    <property type="molecule type" value="Genomic_DNA"/>
</dbReference>
<sequence>MATQTAPDVSDLDMLDDAHRHARCCICTGTFGPLIGVPYRAICGRRAINLREWDDPMTFPPDACHDCLRLWSAGCPTCP</sequence>
<comment type="caution">
    <text evidence="1">The sequence shown here is derived from an EMBL/GenBank/DDBJ whole genome shotgun (WGS) entry which is preliminary data.</text>
</comment>
<reference evidence="1 2" key="1">
    <citation type="submission" date="2020-08" db="EMBL/GenBank/DDBJ databases">
        <title>Sequencing the genomes of 1000 actinobacteria strains.</title>
        <authorList>
            <person name="Klenk H.-P."/>
        </authorList>
    </citation>
    <scope>NUCLEOTIDE SEQUENCE [LARGE SCALE GENOMIC DNA]</scope>
    <source>
        <strain evidence="1 2">DSM 105498</strain>
    </source>
</reference>
<evidence type="ECO:0000313" key="2">
    <source>
        <dbReference type="Proteomes" id="UP000589626"/>
    </source>
</evidence>
<organism evidence="1 2">
    <name type="scientific">Nocardioides soli</name>
    <dbReference type="NCBI Taxonomy" id="1036020"/>
    <lineage>
        <taxon>Bacteria</taxon>
        <taxon>Bacillati</taxon>
        <taxon>Actinomycetota</taxon>
        <taxon>Actinomycetes</taxon>
        <taxon>Propionibacteriales</taxon>
        <taxon>Nocardioidaceae</taxon>
        <taxon>Nocardioides</taxon>
    </lineage>
</organism>
<dbReference type="AlphaFoldDB" id="A0A7W4YZQ4"/>
<protein>
    <submittedName>
        <fullName evidence="1">Uncharacterized protein</fullName>
    </submittedName>
</protein>
<accession>A0A7W4YZQ4</accession>
<name>A0A7W4YZQ4_9ACTN</name>
<dbReference type="RefSeq" id="WP_183590955.1">
    <property type="nucleotide sequence ID" value="NZ_JACHWR010000001.1"/>
</dbReference>